<reference evidence="3" key="1">
    <citation type="submission" date="2015-07" db="EMBL/GenBank/DDBJ databases">
        <authorList>
            <person name="Rodrigo-Torres Lidia"/>
            <person name="Arahal R.David."/>
        </authorList>
    </citation>
    <scope>NUCLEOTIDE SEQUENCE [LARGE SCALE GENOMIC DNA]</scope>
    <source>
        <strain evidence="3">CECT 4801</strain>
    </source>
</reference>
<keyword evidence="3" id="KW-1185">Reference proteome</keyword>
<gene>
    <name evidence="2" type="ORF">LAL4801_03008</name>
</gene>
<proteinExistence type="predicted"/>
<keyword evidence="1" id="KW-0732">Signal</keyword>
<evidence type="ECO:0000313" key="3">
    <source>
        <dbReference type="Proteomes" id="UP000048926"/>
    </source>
</evidence>
<dbReference type="STRING" id="187304.B0E33_08240"/>
<feature type="signal peptide" evidence="1">
    <location>
        <begin position="1"/>
        <end position="26"/>
    </location>
</feature>
<evidence type="ECO:0000256" key="1">
    <source>
        <dbReference type="SAM" id="SignalP"/>
    </source>
</evidence>
<sequence length="163" mass="17149">MKRSLVSAPVRAVALALMLSSQFAAAANAQSASQAASQAASQTASKTSEAISVQLNDAETVDGSCRLTFVIRNTLPTPVNALGLDLVMFDTSDGVSGYAAIDFGDLPAGKTRVRQYDVAKGDCTGISRVLVNEVRACDLQDTAQQDCLPLLRIDSRSEIDLIL</sequence>
<dbReference type="RefSeq" id="WP_055659326.1">
    <property type="nucleotide sequence ID" value="NZ_CXST01000002.1"/>
</dbReference>
<evidence type="ECO:0000313" key="2">
    <source>
        <dbReference type="EMBL" id="CTQ44564.1"/>
    </source>
</evidence>
<accession>A0A0M6Y4E4</accession>
<dbReference type="EMBL" id="CXST01000002">
    <property type="protein sequence ID" value="CTQ44564.1"/>
    <property type="molecule type" value="Genomic_DNA"/>
</dbReference>
<dbReference type="AlphaFoldDB" id="A0A0M6Y4E4"/>
<dbReference type="Proteomes" id="UP000048926">
    <property type="component" value="Unassembled WGS sequence"/>
</dbReference>
<organism evidence="2 3">
    <name type="scientific">Roseibium aggregatum</name>
    <dbReference type="NCBI Taxonomy" id="187304"/>
    <lineage>
        <taxon>Bacteria</taxon>
        <taxon>Pseudomonadati</taxon>
        <taxon>Pseudomonadota</taxon>
        <taxon>Alphaproteobacteria</taxon>
        <taxon>Hyphomicrobiales</taxon>
        <taxon>Stappiaceae</taxon>
        <taxon>Roseibium</taxon>
    </lineage>
</organism>
<name>A0A0M6Y4E4_9HYPH</name>
<evidence type="ECO:0008006" key="4">
    <source>
        <dbReference type="Google" id="ProtNLM"/>
    </source>
</evidence>
<dbReference type="OrthoDB" id="7707524at2"/>
<protein>
    <recommendedName>
        <fullName evidence="4">Tat pathway signal sequence domain protein</fullName>
    </recommendedName>
</protein>
<feature type="chain" id="PRO_5005807453" description="Tat pathway signal sequence domain protein" evidence="1">
    <location>
        <begin position="27"/>
        <end position="163"/>
    </location>
</feature>